<dbReference type="PANTHER" id="PTHR11815:SF1">
    <property type="entry name" value="SUCCINATE--COA LIGASE [ADP-FORMING] SUBUNIT BETA, MITOCHONDRIAL"/>
    <property type="match status" value="1"/>
</dbReference>
<name>A0AAU9UPI1_EUPED</name>
<dbReference type="GO" id="GO:0006099">
    <property type="term" value="P:tricarboxylic acid cycle"/>
    <property type="evidence" value="ECO:0007669"/>
    <property type="project" value="UniProtKB-KW"/>
</dbReference>
<keyword evidence="1" id="KW-0816">Tricarboxylic acid cycle</keyword>
<dbReference type="GO" id="GO:0005739">
    <property type="term" value="C:mitochondrion"/>
    <property type="evidence" value="ECO:0007669"/>
    <property type="project" value="TreeGrafter"/>
</dbReference>
<dbReference type="GO" id="GO:0042709">
    <property type="term" value="C:succinate-CoA ligase complex"/>
    <property type="evidence" value="ECO:0007669"/>
    <property type="project" value="TreeGrafter"/>
</dbReference>
<evidence type="ECO:0000256" key="2">
    <source>
        <dbReference type="ARBA" id="ARBA00022741"/>
    </source>
</evidence>
<dbReference type="InterPro" id="IPR005811">
    <property type="entry name" value="SUCC_ACL_C"/>
</dbReference>
<dbReference type="PANTHER" id="PTHR11815">
    <property type="entry name" value="SUCCINYL-COA SYNTHETASE BETA CHAIN"/>
    <property type="match status" value="1"/>
</dbReference>
<protein>
    <recommendedName>
        <fullName evidence="4">ATP-citrate synthase/succinyl-CoA ligase C-terminal domain-containing protein</fullName>
    </recommendedName>
</protein>
<dbReference type="InterPro" id="IPR016102">
    <property type="entry name" value="Succinyl-CoA_synth-like"/>
</dbReference>
<evidence type="ECO:0000256" key="1">
    <source>
        <dbReference type="ARBA" id="ARBA00022532"/>
    </source>
</evidence>
<accession>A0AAU9UPI1</accession>
<dbReference type="Gene3D" id="3.40.50.261">
    <property type="entry name" value="Succinyl-CoA synthetase domains"/>
    <property type="match status" value="1"/>
</dbReference>
<keyword evidence="3" id="KW-0067">ATP-binding</keyword>
<keyword evidence="2" id="KW-0547">Nucleotide-binding</keyword>
<organism evidence="5 6">
    <name type="scientific">Euphydryas editha</name>
    <name type="common">Edith's checkerspot</name>
    <dbReference type="NCBI Taxonomy" id="104508"/>
    <lineage>
        <taxon>Eukaryota</taxon>
        <taxon>Metazoa</taxon>
        <taxon>Ecdysozoa</taxon>
        <taxon>Arthropoda</taxon>
        <taxon>Hexapoda</taxon>
        <taxon>Insecta</taxon>
        <taxon>Pterygota</taxon>
        <taxon>Neoptera</taxon>
        <taxon>Endopterygota</taxon>
        <taxon>Lepidoptera</taxon>
        <taxon>Glossata</taxon>
        <taxon>Ditrysia</taxon>
        <taxon>Papilionoidea</taxon>
        <taxon>Nymphalidae</taxon>
        <taxon>Nymphalinae</taxon>
        <taxon>Euphydryas</taxon>
    </lineage>
</organism>
<reference evidence="5" key="1">
    <citation type="submission" date="2022-03" db="EMBL/GenBank/DDBJ databases">
        <authorList>
            <person name="Tunstrom K."/>
        </authorList>
    </citation>
    <scope>NUCLEOTIDE SEQUENCE</scope>
</reference>
<dbReference type="GO" id="GO:0004775">
    <property type="term" value="F:succinate-CoA ligase (ADP-forming) activity"/>
    <property type="evidence" value="ECO:0007669"/>
    <property type="project" value="TreeGrafter"/>
</dbReference>
<dbReference type="GO" id="GO:0005524">
    <property type="term" value="F:ATP binding"/>
    <property type="evidence" value="ECO:0007669"/>
    <property type="project" value="UniProtKB-KW"/>
</dbReference>
<dbReference type="AlphaFoldDB" id="A0AAU9UPI1"/>
<sequence length="116" mass="12870">MRYQIQEAFKIILSDPKVTAILVNIFGGIMRCDVIAEGIINAAKNLNIQIPVIVRLQGTKVNEARKLIADSGLRIVPRDDLDEAAQLVVQLSEIVALAKRAGVEVKFDIPKYMLEK</sequence>
<feature type="domain" description="ATP-citrate synthase/succinyl-CoA ligase C-terminal" evidence="4">
    <location>
        <begin position="4"/>
        <end position="89"/>
    </location>
</feature>
<dbReference type="SUPFAM" id="SSF52210">
    <property type="entry name" value="Succinyl-CoA synthetase domains"/>
    <property type="match status" value="1"/>
</dbReference>
<evidence type="ECO:0000256" key="3">
    <source>
        <dbReference type="ARBA" id="ARBA00022840"/>
    </source>
</evidence>
<proteinExistence type="predicted"/>
<comment type="caution">
    <text evidence="5">The sequence shown here is derived from an EMBL/GenBank/DDBJ whole genome shotgun (WGS) entry which is preliminary data.</text>
</comment>
<evidence type="ECO:0000313" key="6">
    <source>
        <dbReference type="Proteomes" id="UP001153954"/>
    </source>
</evidence>
<evidence type="ECO:0000313" key="5">
    <source>
        <dbReference type="EMBL" id="CAH2099888.1"/>
    </source>
</evidence>
<evidence type="ECO:0000259" key="4">
    <source>
        <dbReference type="Pfam" id="PF00549"/>
    </source>
</evidence>
<gene>
    <name evidence="5" type="ORF">EEDITHA_LOCUS14814</name>
</gene>
<dbReference type="Pfam" id="PF00549">
    <property type="entry name" value="Ligase_CoA"/>
    <property type="match status" value="1"/>
</dbReference>
<dbReference type="EMBL" id="CAKOGL010000022">
    <property type="protein sequence ID" value="CAH2099888.1"/>
    <property type="molecule type" value="Genomic_DNA"/>
</dbReference>
<dbReference type="Proteomes" id="UP001153954">
    <property type="component" value="Unassembled WGS sequence"/>
</dbReference>
<keyword evidence="6" id="KW-1185">Reference proteome</keyword>
<dbReference type="GO" id="GO:0006104">
    <property type="term" value="P:succinyl-CoA metabolic process"/>
    <property type="evidence" value="ECO:0007669"/>
    <property type="project" value="TreeGrafter"/>
</dbReference>